<dbReference type="GO" id="GO:0000981">
    <property type="term" value="F:DNA-binding transcription factor activity, RNA polymerase II-specific"/>
    <property type="evidence" value="ECO:0007669"/>
    <property type="project" value="TreeGrafter"/>
</dbReference>
<sequence>MLVDTSALQQVYSNDTISYTNPNYFNNSGNLSKTDLSMKNSSSASLTDPATIGNNNFTLQLVPNKQIADNITNNLTGDTVVNDSNNQLQPNNVFEDYLNLDPTMNSKRLSISDYNVNMDKTKYFEFEFFDGKTNKITNNNDDNNNNSNNSYMETLHKNFNSMGITVTETAPQPSIMNKMSMVSEKSDDFTNATSIVDPYAIDIRKLNSNISTNHDILLNGSNEYMNNNDDQDSTFNMMSFDDSDIDMSNDNIEFPLIGGESLQQSEVQPQPQQKKRVRDYFKLNIFSSSANINTSIDDVFHPLSKVSSSTSSTTAVTTTTTTGTPIFKKKYFWNRKSNPRKIVKSVKEEEAEIDDEFSFLEDAEDIITEETEINLLINPSKLVTSLGSPNGTSTVESMVSSPIDTATITTSSSELMISNNPFDVTSTTTNLTTPTSFLHLDSAENMKIRKDSTSSSHLHNESSTSSTHVIRKKLGNMPKTRGRKPSLLPDATKQFACDYCERRFKRQEHLKRHVRSLHIGEKPYACHICNKNFSRSDNLTQHIKTHG</sequence>
<dbReference type="InParanoid" id="G0VAL8"/>
<reference evidence="7 8" key="1">
    <citation type="journal article" date="2011" name="Proc. Natl. Acad. Sci. U.S.A.">
        <title>Evolutionary erosion of yeast sex chromosomes by mating-type switching accidents.</title>
        <authorList>
            <person name="Gordon J.L."/>
            <person name="Armisen D."/>
            <person name="Proux-Wera E."/>
            <person name="Oheigeartaigh S.S."/>
            <person name="Byrne K.P."/>
            <person name="Wolfe K.H."/>
        </authorList>
    </citation>
    <scope>NUCLEOTIDE SEQUENCE [LARGE SCALE GENOMIC DNA]</scope>
    <source>
        <strain evidence="8">ATCC 76901 / BCRC 22586 / CBS 4309 / NBRC 1992 / NRRL Y-12630</strain>
    </source>
</reference>
<evidence type="ECO:0000256" key="1">
    <source>
        <dbReference type="ARBA" id="ARBA00022723"/>
    </source>
</evidence>
<dbReference type="PROSITE" id="PS00028">
    <property type="entry name" value="ZINC_FINGER_C2H2_1"/>
    <property type="match status" value="2"/>
</dbReference>
<proteinExistence type="predicted"/>
<dbReference type="SMART" id="SM00355">
    <property type="entry name" value="ZnF_C2H2"/>
    <property type="match status" value="2"/>
</dbReference>
<protein>
    <recommendedName>
        <fullName evidence="6">C2H2-type domain-containing protein</fullName>
    </recommendedName>
</protein>
<dbReference type="SUPFAM" id="SSF57667">
    <property type="entry name" value="beta-beta-alpha zinc fingers"/>
    <property type="match status" value="1"/>
</dbReference>
<dbReference type="PROSITE" id="PS50157">
    <property type="entry name" value="ZINC_FINGER_C2H2_2"/>
    <property type="match status" value="2"/>
</dbReference>
<dbReference type="KEGG" id="ncs:NCAS_0B04600"/>
<dbReference type="InterPro" id="IPR036236">
    <property type="entry name" value="Znf_C2H2_sf"/>
</dbReference>
<evidence type="ECO:0000313" key="7">
    <source>
        <dbReference type="EMBL" id="CCC68544.1"/>
    </source>
</evidence>
<keyword evidence="8" id="KW-1185">Reference proteome</keyword>
<dbReference type="AlphaFoldDB" id="G0VAL8"/>
<evidence type="ECO:0000256" key="3">
    <source>
        <dbReference type="ARBA" id="ARBA00022833"/>
    </source>
</evidence>
<dbReference type="Gene3D" id="3.30.160.60">
    <property type="entry name" value="Classic Zinc Finger"/>
    <property type="match status" value="2"/>
</dbReference>
<accession>G0VAL8</accession>
<dbReference type="GO" id="GO:0008270">
    <property type="term" value="F:zinc ion binding"/>
    <property type="evidence" value="ECO:0007669"/>
    <property type="project" value="UniProtKB-KW"/>
</dbReference>
<dbReference type="FunCoup" id="G0VAL8">
    <property type="interactions" value="15"/>
</dbReference>
<dbReference type="HOGENOM" id="CLU_034389_0_0_1"/>
<dbReference type="FunFam" id="3.30.160.60:FF:000736">
    <property type="entry name" value="Zinc finger protein 423"/>
    <property type="match status" value="1"/>
</dbReference>
<dbReference type="Proteomes" id="UP000001640">
    <property type="component" value="Chromosome 2"/>
</dbReference>
<evidence type="ECO:0000313" key="8">
    <source>
        <dbReference type="Proteomes" id="UP000001640"/>
    </source>
</evidence>
<dbReference type="Pfam" id="PF00096">
    <property type="entry name" value="zf-C2H2"/>
    <property type="match status" value="2"/>
</dbReference>
<dbReference type="OMA" id="IHEFIID"/>
<dbReference type="InterPro" id="IPR013087">
    <property type="entry name" value="Znf_C2H2_type"/>
</dbReference>
<gene>
    <name evidence="7" type="primary">NCAS0B04600</name>
    <name evidence="7" type="ordered locus">NCAS_0B04600</name>
</gene>
<organism evidence="7 8">
    <name type="scientific">Naumovozyma castellii</name>
    <name type="common">Yeast</name>
    <name type="synonym">Saccharomyces castellii</name>
    <dbReference type="NCBI Taxonomy" id="27288"/>
    <lineage>
        <taxon>Eukaryota</taxon>
        <taxon>Fungi</taxon>
        <taxon>Dikarya</taxon>
        <taxon>Ascomycota</taxon>
        <taxon>Saccharomycotina</taxon>
        <taxon>Saccharomycetes</taxon>
        <taxon>Saccharomycetales</taxon>
        <taxon>Saccharomycetaceae</taxon>
        <taxon>Naumovozyma</taxon>
    </lineage>
</organism>
<feature type="compositionally biased region" description="Low complexity" evidence="5">
    <location>
        <begin position="453"/>
        <end position="468"/>
    </location>
</feature>
<dbReference type="EMBL" id="HE576753">
    <property type="protein sequence ID" value="CCC68544.1"/>
    <property type="molecule type" value="Genomic_DNA"/>
</dbReference>
<feature type="region of interest" description="Disordered" evidence="5">
    <location>
        <begin position="450"/>
        <end position="488"/>
    </location>
</feature>
<feature type="domain" description="C2H2-type" evidence="6">
    <location>
        <begin position="524"/>
        <end position="547"/>
    </location>
</feature>
<dbReference type="STRING" id="1064592.G0VAL8"/>
<keyword evidence="1" id="KW-0479">Metal-binding</keyword>
<feature type="compositionally biased region" description="Basic residues" evidence="5">
    <location>
        <begin position="469"/>
        <end position="484"/>
    </location>
</feature>
<evidence type="ECO:0000256" key="5">
    <source>
        <dbReference type="SAM" id="MobiDB-lite"/>
    </source>
</evidence>
<dbReference type="RefSeq" id="XP_003674916.1">
    <property type="nucleotide sequence ID" value="XM_003674868.1"/>
</dbReference>
<reference key="2">
    <citation type="submission" date="2011-08" db="EMBL/GenBank/DDBJ databases">
        <title>Genome sequence of Naumovozyma castellii.</title>
        <authorList>
            <person name="Gordon J.L."/>
            <person name="Armisen D."/>
            <person name="Proux-Wera E."/>
            <person name="OhEigeartaigh S.S."/>
            <person name="Byrne K.P."/>
            <person name="Wolfe K.H."/>
        </authorList>
    </citation>
    <scope>NUCLEOTIDE SEQUENCE</scope>
    <source>
        <strain>Type strain:CBS 4309</strain>
    </source>
</reference>
<evidence type="ECO:0000256" key="2">
    <source>
        <dbReference type="ARBA" id="ARBA00022771"/>
    </source>
</evidence>
<dbReference type="GO" id="GO:0000978">
    <property type="term" value="F:RNA polymerase II cis-regulatory region sequence-specific DNA binding"/>
    <property type="evidence" value="ECO:0007669"/>
    <property type="project" value="TreeGrafter"/>
</dbReference>
<dbReference type="OrthoDB" id="654211at2759"/>
<name>G0VAL8_NAUCA</name>
<feature type="domain" description="C2H2-type" evidence="6">
    <location>
        <begin position="495"/>
        <end position="523"/>
    </location>
</feature>
<dbReference type="PANTHER" id="PTHR23235:SF127">
    <property type="entry name" value="TRANSCRIPTION FACTOR, PUTATIVE (AFU_ORTHOLOGUE AFUA_3G09820)-RELATED"/>
    <property type="match status" value="1"/>
</dbReference>
<dbReference type="eggNOG" id="KOG1721">
    <property type="taxonomic scope" value="Eukaryota"/>
</dbReference>
<dbReference type="GeneID" id="96902102"/>
<evidence type="ECO:0000256" key="4">
    <source>
        <dbReference type="PROSITE-ProRule" id="PRU00042"/>
    </source>
</evidence>
<evidence type="ECO:0000259" key="6">
    <source>
        <dbReference type="PROSITE" id="PS50157"/>
    </source>
</evidence>
<keyword evidence="3" id="KW-0862">Zinc</keyword>
<dbReference type="PANTHER" id="PTHR23235">
    <property type="entry name" value="KRUEPPEL-LIKE TRANSCRIPTION FACTOR"/>
    <property type="match status" value="1"/>
</dbReference>
<keyword evidence="2 4" id="KW-0863">Zinc-finger</keyword>